<accession>A0A835GBD7</accession>
<keyword evidence="2" id="KW-1185">Reference proteome</keyword>
<protein>
    <submittedName>
        <fullName evidence="1">Uncharacterized protein</fullName>
    </submittedName>
</protein>
<comment type="caution">
    <text evidence="1">The sequence shown here is derived from an EMBL/GenBank/DDBJ whole genome shotgun (WGS) entry which is preliminary data.</text>
</comment>
<evidence type="ECO:0000313" key="2">
    <source>
        <dbReference type="Proteomes" id="UP000648187"/>
    </source>
</evidence>
<dbReference type="AlphaFoldDB" id="A0A835GBD7"/>
<proteinExistence type="predicted"/>
<organism evidence="1 2">
    <name type="scientific">Spodoptera exigua</name>
    <name type="common">Beet armyworm</name>
    <name type="synonym">Noctua fulgens</name>
    <dbReference type="NCBI Taxonomy" id="7107"/>
    <lineage>
        <taxon>Eukaryota</taxon>
        <taxon>Metazoa</taxon>
        <taxon>Ecdysozoa</taxon>
        <taxon>Arthropoda</taxon>
        <taxon>Hexapoda</taxon>
        <taxon>Insecta</taxon>
        <taxon>Pterygota</taxon>
        <taxon>Neoptera</taxon>
        <taxon>Endopterygota</taxon>
        <taxon>Lepidoptera</taxon>
        <taxon>Glossata</taxon>
        <taxon>Ditrysia</taxon>
        <taxon>Noctuoidea</taxon>
        <taxon>Noctuidae</taxon>
        <taxon>Amphipyrinae</taxon>
        <taxon>Spodoptera</taxon>
    </lineage>
</organism>
<reference evidence="1" key="1">
    <citation type="submission" date="2020-08" db="EMBL/GenBank/DDBJ databases">
        <title>Spodoptera exigua strain:BAW_Kor-Di-RS1 Genome sequencing and assembly.</title>
        <authorList>
            <person name="Kim J."/>
            <person name="Nam H.Y."/>
            <person name="Kwon M."/>
            <person name="Choi J.H."/>
            <person name="Cho S.R."/>
            <person name="Kim G.-H."/>
        </authorList>
    </citation>
    <scope>NUCLEOTIDE SEQUENCE</scope>
    <source>
        <strain evidence="1">BAW_Kor-Di-RS1</strain>
        <tissue evidence="1">Whole-body</tissue>
    </source>
</reference>
<name>A0A835GBD7_SPOEX</name>
<dbReference type="EMBL" id="JACKWZ010000152">
    <property type="protein sequence ID" value="KAF9413672.1"/>
    <property type="molecule type" value="Genomic_DNA"/>
</dbReference>
<sequence length="190" mass="21561">MNPFECLVDSISTSLLCFHFKTHIPRSFSLAIDSPGLSLASTTCFGANQAILTQPRMVQRSAWMRVLPLLVSISICIENTHSLTHRKCIHARSCGSRDTPGETCTPARSVLNEFHTIFIKTIVMLSTARPMRIEQEPPCVNLQKGNYARECAKNPHDDADIQSRRNARRYVTLDRILDDTEIEQMEVWEE</sequence>
<dbReference type="Proteomes" id="UP000648187">
    <property type="component" value="Unassembled WGS sequence"/>
</dbReference>
<gene>
    <name evidence="1" type="ORF">HW555_008118</name>
</gene>
<evidence type="ECO:0000313" key="1">
    <source>
        <dbReference type="EMBL" id="KAF9413672.1"/>
    </source>
</evidence>